<organism evidence="2 3">
    <name type="scientific">Chromobacterium subtsugae</name>
    <dbReference type="NCBI Taxonomy" id="251747"/>
    <lineage>
        <taxon>Bacteria</taxon>
        <taxon>Pseudomonadati</taxon>
        <taxon>Pseudomonadota</taxon>
        <taxon>Betaproteobacteria</taxon>
        <taxon>Neisseriales</taxon>
        <taxon>Chromobacteriaceae</taxon>
        <taxon>Chromobacterium</taxon>
    </lineage>
</organism>
<dbReference type="InterPro" id="IPR036684">
    <property type="entry name" value="Ca_lectin_sf"/>
</dbReference>
<proteinExistence type="predicted"/>
<gene>
    <name evidence="2" type="ORF">KIF53_16950</name>
</gene>
<dbReference type="Proteomes" id="UP000711178">
    <property type="component" value="Unassembled WGS sequence"/>
</dbReference>
<dbReference type="EMBL" id="JAHDTB010000016">
    <property type="protein sequence ID" value="MBW8289323.1"/>
    <property type="molecule type" value="Genomic_DNA"/>
</dbReference>
<name>A0ABS7FGW1_9NEIS</name>
<dbReference type="GeneID" id="89686693"/>
<reference evidence="2 3" key="1">
    <citation type="submission" date="2021-05" db="EMBL/GenBank/DDBJ databases">
        <title>Draft Whole Genome Sequencing Of Biosensor Chromobacterium violaceum Strain CV026 Reveals A Regulatory RNA In Chromobacterium violaceum Phenotype Regulatory Network.</title>
        <authorList>
            <person name="Hong K.W."/>
            <person name="Chan K.G."/>
            <person name="Chang C.-Y."/>
        </authorList>
    </citation>
    <scope>NUCLEOTIDE SEQUENCE [LARGE SCALE GENOMIC DNA]</scope>
    <source>
        <strain evidence="2 3">ATCC 31532</strain>
    </source>
</reference>
<dbReference type="SUPFAM" id="SSF82026">
    <property type="entry name" value="Calcium-mediated lectin"/>
    <property type="match status" value="1"/>
</dbReference>
<dbReference type="Pfam" id="PF07472">
    <property type="entry name" value="PA-IIL"/>
    <property type="match status" value="1"/>
</dbReference>
<dbReference type="Gene3D" id="2.60.120.400">
    <property type="entry name" value="Calcium-mediated lectin"/>
    <property type="match status" value="1"/>
</dbReference>
<protein>
    <submittedName>
        <fullName evidence="2">Fucose-binding lectin</fullName>
    </submittedName>
</protein>
<evidence type="ECO:0000259" key="1">
    <source>
        <dbReference type="Pfam" id="PF07472"/>
    </source>
</evidence>
<evidence type="ECO:0000313" key="3">
    <source>
        <dbReference type="Proteomes" id="UP000711178"/>
    </source>
</evidence>
<dbReference type="InterPro" id="IPR010907">
    <property type="entry name" value="Ca-mediated_lectin"/>
</dbReference>
<keyword evidence="3" id="KW-1185">Reference proteome</keyword>
<dbReference type="RefSeq" id="WP_043577808.1">
    <property type="nucleotide sequence ID" value="NZ_CP142381.1"/>
</dbReference>
<accession>A0ABS7FGW1</accession>
<evidence type="ECO:0000313" key="2">
    <source>
        <dbReference type="EMBL" id="MBW8289323.1"/>
    </source>
</evidence>
<comment type="caution">
    <text evidence="2">The sequence shown here is derived from an EMBL/GenBank/DDBJ whole genome shotgun (WGS) entry which is preliminary data.</text>
</comment>
<sequence length="114" mass="11800">MAQQGVFTLPARINFGATVLTNAANVQNVAILVDNEVRATFSGSGITDKNLGTQVVNSGTGNVRVTVTVNGKASDLVSTQVILANKVNLALLGSEDGTDADYNDAIVLLNWPLG</sequence>
<feature type="domain" description="Calcium-mediated lectin" evidence="1">
    <location>
        <begin position="7"/>
        <end position="113"/>
    </location>
</feature>